<dbReference type="RefSeq" id="WP_004019892.1">
    <property type="nucleotide sequence ID" value="NZ_CABEIC010000002.1"/>
</dbReference>
<dbReference type="PROSITE" id="PS00455">
    <property type="entry name" value="AMP_BINDING"/>
    <property type="match status" value="1"/>
</dbReference>
<protein>
    <submittedName>
        <fullName evidence="7">Acyl-CoA synthetase</fullName>
    </submittedName>
</protein>
<dbReference type="InterPro" id="IPR025110">
    <property type="entry name" value="AMP-bd_C"/>
</dbReference>
<dbReference type="Pfam" id="PF00501">
    <property type="entry name" value="AMP-binding"/>
    <property type="match status" value="1"/>
</dbReference>
<evidence type="ECO:0000256" key="2">
    <source>
        <dbReference type="ARBA" id="ARBA00022598"/>
    </source>
</evidence>
<evidence type="ECO:0000313" key="7">
    <source>
        <dbReference type="EMBL" id="AWO84620.1"/>
    </source>
</evidence>
<dbReference type="PANTHER" id="PTHR43859:SF4">
    <property type="entry name" value="BUTANOATE--COA LIGASE AAE1-RELATED"/>
    <property type="match status" value="1"/>
</dbReference>
<comment type="similarity">
    <text evidence="1">Belongs to the ATP-dependent AMP-binding enzyme family.</text>
</comment>
<dbReference type="PANTHER" id="PTHR43859">
    <property type="entry name" value="ACYL-ACTIVATING ENZYME"/>
    <property type="match status" value="1"/>
</dbReference>
<evidence type="ECO:0000256" key="4">
    <source>
        <dbReference type="ARBA" id="ARBA00023098"/>
    </source>
</evidence>
<dbReference type="Pfam" id="PF13193">
    <property type="entry name" value="AMP-binding_C"/>
    <property type="match status" value="1"/>
</dbReference>
<dbReference type="Gene3D" id="3.30.300.30">
    <property type="match status" value="1"/>
</dbReference>
<evidence type="ECO:0000256" key="3">
    <source>
        <dbReference type="ARBA" id="ARBA00022832"/>
    </source>
</evidence>
<evidence type="ECO:0000259" key="6">
    <source>
        <dbReference type="Pfam" id="PF13193"/>
    </source>
</evidence>
<dbReference type="Gene3D" id="3.40.50.12780">
    <property type="entry name" value="N-terminal domain of ligase-like"/>
    <property type="match status" value="1"/>
</dbReference>
<gene>
    <name evidence="7" type="ORF">DLJ61_14945</name>
</gene>
<evidence type="ECO:0000313" key="8">
    <source>
        <dbReference type="Proteomes" id="UP000247118"/>
    </source>
</evidence>
<reference evidence="7 8" key="1">
    <citation type="submission" date="2018-05" db="EMBL/GenBank/DDBJ databases">
        <title>Complete genome sequence of Gordonia terrae NRRL B-16283.</title>
        <authorList>
            <person name="Garlena R.A."/>
            <person name="Russell D.A."/>
            <person name="Hatfull G.F."/>
        </authorList>
    </citation>
    <scope>NUCLEOTIDE SEQUENCE [LARGE SCALE GENOMIC DNA]</scope>
    <source>
        <strain evidence="7 8">NRRL B-16283</strain>
    </source>
</reference>
<dbReference type="EMBL" id="CP029604">
    <property type="protein sequence ID" value="AWO84620.1"/>
    <property type="molecule type" value="Genomic_DNA"/>
</dbReference>
<feature type="domain" description="AMP-dependent synthetase/ligase" evidence="5">
    <location>
        <begin position="35"/>
        <end position="399"/>
    </location>
</feature>
<dbReference type="InterPro" id="IPR000873">
    <property type="entry name" value="AMP-dep_synth/lig_dom"/>
</dbReference>
<dbReference type="InterPro" id="IPR042099">
    <property type="entry name" value="ANL_N_sf"/>
</dbReference>
<evidence type="ECO:0000259" key="5">
    <source>
        <dbReference type="Pfam" id="PF00501"/>
    </source>
</evidence>
<accession>A0AAD0K810</accession>
<dbReference type="SUPFAM" id="SSF56801">
    <property type="entry name" value="Acetyl-CoA synthetase-like"/>
    <property type="match status" value="1"/>
</dbReference>
<keyword evidence="3" id="KW-0276">Fatty acid metabolism</keyword>
<organism evidence="7 8">
    <name type="scientific">Gordonia terrae</name>
    <dbReference type="NCBI Taxonomy" id="2055"/>
    <lineage>
        <taxon>Bacteria</taxon>
        <taxon>Bacillati</taxon>
        <taxon>Actinomycetota</taxon>
        <taxon>Actinomycetes</taxon>
        <taxon>Mycobacteriales</taxon>
        <taxon>Gordoniaceae</taxon>
        <taxon>Gordonia</taxon>
    </lineage>
</organism>
<name>A0AAD0K810_9ACTN</name>
<keyword evidence="2" id="KW-0436">Ligase</keyword>
<dbReference type="GO" id="GO:0006631">
    <property type="term" value="P:fatty acid metabolic process"/>
    <property type="evidence" value="ECO:0007669"/>
    <property type="project" value="UniProtKB-KW"/>
</dbReference>
<dbReference type="FunFam" id="3.30.300.30:FF:000008">
    <property type="entry name" value="2,3-dihydroxybenzoate-AMP ligase"/>
    <property type="match status" value="1"/>
</dbReference>
<dbReference type="InterPro" id="IPR020845">
    <property type="entry name" value="AMP-binding_CS"/>
</dbReference>
<proteinExistence type="inferred from homology"/>
<dbReference type="GO" id="GO:0016874">
    <property type="term" value="F:ligase activity"/>
    <property type="evidence" value="ECO:0007669"/>
    <property type="project" value="UniProtKB-KW"/>
</dbReference>
<dbReference type="AlphaFoldDB" id="A0AAD0K810"/>
<keyword evidence="4" id="KW-0443">Lipid metabolism</keyword>
<evidence type="ECO:0000256" key="1">
    <source>
        <dbReference type="ARBA" id="ARBA00006432"/>
    </source>
</evidence>
<dbReference type="InterPro" id="IPR045851">
    <property type="entry name" value="AMP-bd_C_sf"/>
</dbReference>
<dbReference type="Proteomes" id="UP000247118">
    <property type="component" value="Chromosome"/>
</dbReference>
<dbReference type="GeneID" id="32689081"/>
<feature type="domain" description="AMP-binding enzyme C-terminal" evidence="6">
    <location>
        <begin position="449"/>
        <end position="523"/>
    </location>
</feature>
<sequence>MVTEHGPDPDIDSARSPVPPAAEFTFSALSPATFLDRAAAAFAGRIAVIDGSRRFTYTEFHDRVQRLTAVIEQLGVGPGDRVAALCANSHVMLELHSAAPAHGSVLVPLNVRLSEPELTYILEHSGASVLVSTVEFAGRARAVGEAVGLRVVIGGSADGSDEYERLLADAGAPVRRDTDERGLLAINYTSGTTGRPKGVMYHHRGAYLQSVAMAYHSGLGPGSKYLWTLPMFHCDGWCFTWAVIAAGGTSVCLRGIDTAQIWHHLVADGVTHFSAAPTVLTMIAEDPAATRLSTTVQAGTGGAPPSPALLARMARLGIEVTHLYGMTETFGPIVVNEWQPEWDDATDAERAERKARQGIGNIAAGRVRVVTADGVDVPPDSATIGELVVRGNNVMLGYYRDPDATAAATLDGWLRTGDLAVMHPDGYVEIRDRSKDVIISGGENIASVEVERVLDSHPDVVESAVVGRPDERWGEVPIAYVSVRAGASLTAEGLVEFARKTLARFKVPKEVVFAELPKTSTGKIQKNVLRGGGASG</sequence>